<keyword evidence="11" id="KW-1185">Reference proteome</keyword>
<keyword evidence="6" id="KW-0411">Iron-sulfur</keyword>
<dbReference type="InterPro" id="IPR052371">
    <property type="entry name" value="BFD-associated_ferredoxin"/>
</dbReference>
<reference evidence="10 11" key="1">
    <citation type="submission" date="2020-08" db="EMBL/GenBank/DDBJ databases">
        <title>Genomic Encyclopedia of Type Strains, Phase IV (KMG-IV): sequencing the most valuable type-strain genomes for metagenomic binning, comparative biology and taxonomic classification.</title>
        <authorList>
            <person name="Goeker M."/>
        </authorList>
    </citation>
    <scope>NUCLEOTIDE SEQUENCE [LARGE SCALE GENOMIC DNA]</scope>
    <source>
        <strain evidence="10 11">DSM 4491</strain>
    </source>
</reference>
<organism evidence="10 11">
    <name type="scientific">Acetobacter lovaniensis</name>
    <dbReference type="NCBI Taxonomy" id="104100"/>
    <lineage>
        <taxon>Bacteria</taxon>
        <taxon>Pseudomonadati</taxon>
        <taxon>Pseudomonadota</taxon>
        <taxon>Alphaproteobacteria</taxon>
        <taxon>Acetobacterales</taxon>
        <taxon>Acetobacteraceae</taxon>
        <taxon>Acetobacter</taxon>
    </lineage>
</organism>
<dbReference type="EMBL" id="JACHIE010000002">
    <property type="protein sequence ID" value="MBB6456376.1"/>
    <property type="molecule type" value="Genomic_DNA"/>
</dbReference>
<evidence type="ECO:0000259" key="9">
    <source>
        <dbReference type="Pfam" id="PF04324"/>
    </source>
</evidence>
<keyword evidence="1" id="KW-0813">Transport</keyword>
<dbReference type="GO" id="GO:0046872">
    <property type="term" value="F:metal ion binding"/>
    <property type="evidence" value="ECO:0007669"/>
    <property type="project" value="UniProtKB-KW"/>
</dbReference>
<comment type="similarity">
    <text evidence="8">Belongs to the Bfd family.</text>
</comment>
<dbReference type="PANTHER" id="PTHR37424:SF1">
    <property type="entry name" value="BACTERIOFERRITIN-ASSOCIATED FERREDOXIN"/>
    <property type="match status" value="1"/>
</dbReference>
<evidence type="ECO:0000256" key="1">
    <source>
        <dbReference type="ARBA" id="ARBA00022448"/>
    </source>
</evidence>
<dbReference type="InterPro" id="IPR041854">
    <property type="entry name" value="BFD-like_2Fe2S-bd_dom_sf"/>
</dbReference>
<evidence type="ECO:0000256" key="4">
    <source>
        <dbReference type="ARBA" id="ARBA00022982"/>
    </source>
</evidence>
<evidence type="ECO:0000256" key="3">
    <source>
        <dbReference type="ARBA" id="ARBA00022723"/>
    </source>
</evidence>
<evidence type="ECO:0000256" key="6">
    <source>
        <dbReference type="ARBA" id="ARBA00023014"/>
    </source>
</evidence>
<dbReference type="Proteomes" id="UP000578000">
    <property type="component" value="Unassembled WGS sequence"/>
</dbReference>
<keyword evidence="3" id="KW-0479">Metal-binding</keyword>
<evidence type="ECO:0000313" key="10">
    <source>
        <dbReference type="EMBL" id="MBB6456376.1"/>
    </source>
</evidence>
<evidence type="ECO:0000256" key="2">
    <source>
        <dbReference type="ARBA" id="ARBA00022714"/>
    </source>
</evidence>
<feature type="domain" description="BFD-like [2Fe-2S]-binding" evidence="9">
    <location>
        <begin position="7"/>
        <end position="55"/>
    </location>
</feature>
<evidence type="ECO:0000256" key="5">
    <source>
        <dbReference type="ARBA" id="ARBA00023004"/>
    </source>
</evidence>
<comment type="caution">
    <text evidence="10">The sequence shown here is derived from an EMBL/GenBank/DDBJ whole genome shotgun (WGS) entry which is preliminary data.</text>
</comment>
<evidence type="ECO:0000256" key="7">
    <source>
        <dbReference type="ARBA" id="ARBA00039386"/>
    </source>
</evidence>
<keyword evidence="4" id="KW-0249">Electron transport</keyword>
<name>A0A841QD80_9PROT</name>
<accession>A0A841QD80</accession>
<keyword evidence="5" id="KW-0408">Iron</keyword>
<dbReference type="Pfam" id="PF04324">
    <property type="entry name" value="Fer2_BFD"/>
    <property type="match status" value="1"/>
</dbReference>
<dbReference type="AlphaFoldDB" id="A0A841QD80"/>
<keyword evidence="2" id="KW-0001">2Fe-2S</keyword>
<dbReference type="GO" id="GO:0051537">
    <property type="term" value="F:2 iron, 2 sulfur cluster binding"/>
    <property type="evidence" value="ECO:0007669"/>
    <property type="project" value="UniProtKB-KW"/>
</dbReference>
<dbReference type="InterPro" id="IPR007419">
    <property type="entry name" value="BFD-like_2Fe2S-bd_dom"/>
</dbReference>
<evidence type="ECO:0000256" key="8">
    <source>
        <dbReference type="ARBA" id="ARBA00046332"/>
    </source>
</evidence>
<sequence length="83" mass="8882">MRCKVMVVCSCNLLTHKDVEAAVADGANHPREIYAARGCKAQCGNCVKGVVCLLREAKMRHMQQAELAAHAARQQSVAMAASA</sequence>
<dbReference type="Gene3D" id="1.10.10.1100">
    <property type="entry name" value="BFD-like [2Fe-2S]-binding domain"/>
    <property type="match status" value="1"/>
</dbReference>
<protein>
    <recommendedName>
        <fullName evidence="7">Bacterioferritin-associated ferredoxin</fullName>
    </recommendedName>
</protein>
<dbReference type="PANTHER" id="PTHR37424">
    <property type="entry name" value="BACTERIOFERRITIN-ASSOCIATED FERREDOXIN"/>
    <property type="match status" value="1"/>
</dbReference>
<gene>
    <name evidence="10" type="ORF">HNR55_000943</name>
</gene>
<evidence type="ECO:0000313" key="11">
    <source>
        <dbReference type="Proteomes" id="UP000578000"/>
    </source>
</evidence>
<proteinExistence type="inferred from homology"/>